<organism evidence="1 2">
    <name type="scientific">Lysinibacillus xylanilyticus</name>
    <dbReference type="NCBI Taxonomy" id="582475"/>
    <lineage>
        <taxon>Bacteria</taxon>
        <taxon>Bacillati</taxon>
        <taxon>Bacillota</taxon>
        <taxon>Bacilli</taxon>
        <taxon>Bacillales</taxon>
        <taxon>Bacillaceae</taxon>
        <taxon>Lysinibacillus</taxon>
    </lineage>
</organism>
<dbReference type="EMBL" id="LFXJ01000010">
    <property type="protein sequence ID" value="KMY29670.1"/>
    <property type="molecule type" value="Genomic_DNA"/>
</dbReference>
<sequence length="185" mass="21691">MDRIFSLCLSSCYLLFSQPSDAYINDSLSPYEEIYPEIGYKTVEAAASDFERHFHQGLKLPLRVPSISFTHHFGRFNDLEGDMNDFFEVTFINHQLPEHHYKITVRPNEFNLPTKKENIVKDFKLKNGTTAIYMEISGFNVLSFEREDWQYMLWIDKRVSNKVTPEVLVDIANSIDYTMQEDEQG</sequence>
<evidence type="ECO:0000313" key="1">
    <source>
        <dbReference type="EMBL" id="KMY29670.1"/>
    </source>
</evidence>
<dbReference type="RefSeq" id="WP_049668570.1">
    <property type="nucleotide sequence ID" value="NZ_JBIVOC010000001.1"/>
</dbReference>
<dbReference type="AlphaFoldDB" id="A0A0K9F573"/>
<dbReference type="Proteomes" id="UP000037326">
    <property type="component" value="Unassembled WGS sequence"/>
</dbReference>
<accession>A0A0K9F573</accession>
<gene>
    <name evidence="1" type="ORF">ACZ11_21520</name>
</gene>
<evidence type="ECO:0008006" key="3">
    <source>
        <dbReference type="Google" id="ProtNLM"/>
    </source>
</evidence>
<name>A0A0K9F573_9BACI</name>
<dbReference type="OrthoDB" id="2437594at2"/>
<dbReference type="PATRIC" id="fig|582475.4.peg.3407"/>
<comment type="caution">
    <text evidence="1">The sequence shown here is derived from an EMBL/GenBank/DDBJ whole genome shotgun (WGS) entry which is preliminary data.</text>
</comment>
<evidence type="ECO:0000313" key="2">
    <source>
        <dbReference type="Proteomes" id="UP000037326"/>
    </source>
</evidence>
<dbReference type="GeneID" id="96600792"/>
<protein>
    <recommendedName>
        <fullName evidence="3">DUF4367 domain-containing protein</fullName>
    </recommendedName>
</protein>
<proteinExistence type="predicted"/>
<reference evidence="2" key="1">
    <citation type="submission" date="2015-07" db="EMBL/GenBank/DDBJ databases">
        <authorList>
            <consortium name="Consortium for Microbial Forensics and Genomics (microFORGE)"/>
            <person name="Knight B.M."/>
            <person name="Roberts D.P."/>
            <person name="Lin D."/>
            <person name="Hari K."/>
            <person name="Fletcher J."/>
            <person name="Melcher U."/>
            <person name="Blagden T."/>
            <person name="Winegar R.A."/>
        </authorList>
    </citation>
    <scope>NUCLEOTIDE SEQUENCE [LARGE SCALE GENOMIC DNA]</scope>
    <source>
        <strain evidence="2">DSM 23493</strain>
    </source>
</reference>